<feature type="binding site" evidence="2">
    <location>
        <position position="170"/>
    </location>
    <ligand>
        <name>Mn(2+)</name>
        <dbReference type="ChEBI" id="CHEBI:29035"/>
        <label>2</label>
    </ligand>
</feature>
<feature type="binding site" evidence="2">
    <location>
        <position position="142"/>
    </location>
    <ligand>
        <name>Mn(2+)</name>
        <dbReference type="ChEBI" id="CHEBI:29035"/>
        <label>2</label>
    </ligand>
</feature>
<dbReference type="GO" id="GO:0046872">
    <property type="term" value="F:metal ion binding"/>
    <property type="evidence" value="ECO:0007669"/>
    <property type="project" value="UniProtKB-KW"/>
</dbReference>
<evidence type="ECO:0000256" key="1">
    <source>
        <dbReference type="ARBA" id="ARBA00022801"/>
    </source>
</evidence>
<feature type="binding site" evidence="2">
    <location>
        <position position="109"/>
    </location>
    <ligand>
        <name>Mn(2+)</name>
        <dbReference type="ChEBI" id="CHEBI:29035"/>
        <label>2</label>
    </ligand>
</feature>
<dbReference type="InterPro" id="IPR011650">
    <property type="entry name" value="Peptidase_M20_dimer"/>
</dbReference>
<dbReference type="NCBIfam" id="TIGR01891">
    <property type="entry name" value="amidohydrolases"/>
    <property type="match status" value="1"/>
</dbReference>
<dbReference type="Proteomes" id="UP000036700">
    <property type="component" value="Chromosome"/>
</dbReference>
<feature type="binding site" evidence="2">
    <location>
        <position position="107"/>
    </location>
    <ligand>
        <name>Mn(2+)</name>
        <dbReference type="ChEBI" id="CHEBI:29035"/>
        <label>2</label>
    </ligand>
</feature>
<organism evidence="4 5">
    <name type="scientific">Pandoraea thiooxydans</name>
    <dbReference type="NCBI Taxonomy" id="445709"/>
    <lineage>
        <taxon>Bacteria</taxon>
        <taxon>Pseudomonadati</taxon>
        <taxon>Pseudomonadota</taxon>
        <taxon>Betaproteobacteria</taxon>
        <taxon>Burkholderiales</taxon>
        <taxon>Burkholderiaceae</taxon>
        <taxon>Pandoraea</taxon>
    </lineage>
</organism>
<dbReference type="InterPro" id="IPR017439">
    <property type="entry name" value="Amidohydrolase"/>
</dbReference>
<evidence type="ECO:0000313" key="5">
    <source>
        <dbReference type="Proteomes" id="UP000036700"/>
    </source>
</evidence>
<dbReference type="OrthoDB" id="8875216at2"/>
<dbReference type="EMBL" id="CP011568">
    <property type="protein sequence ID" value="AKJ69661.1"/>
    <property type="molecule type" value="Genomic_DNA"/>
</dbReference>
<dbReference type="GO" id="GO:0019877">
    <property type="term" value="P:diaminopimelate biosynthetic process"/>
    <property type="evidence" value="ECO:0007669"/>
    <property type="project" value="UniProtKB-ARBA"/>
</dbReference>
<keyword evidence="2" id="KW-0479">Metal-binding</keyword>
<keyword evidence="2" id="KW-0464">Manganese</keyword>
<gene>
    <name evidence="4" type="ORF">ABW99_17030</name>
</gene>
<evidence type="ECO:0000256" key="2">
    <source>
        <dbReference type="PIRSR" id="PIRSR005962-1"/>
    </source>
</evidence>
<reference evidence="5" key="1">
    <citation type="submission" date="2015-06" db="EMBL/GenBank/DDBJ databases">
        <authorList>
            <person name="Lim Y.L."/>
            <person name="Ee R."/>
            <person name="Yong D."/>
            <person name="How K.Y."/>
            <person name="Yin W.F."/>
            <person name="Chan K.G."/>
        </authorList>
    </citation>
    <scope>NUCLEOTIDE SEQUENCE [LARGE SCALE GENOMIC DNA]</scope>
    <source>
        <strain evidence="5">DSM 25325</strain>
    </source>
</reference>
<dbReference type="Gene3D" id="3.30.70.360">
    <property type="match status" value="1"/>
</dbReference>
<dbReference type="SUPFAM" id="SSF53187">
    <property type="entry name" value="Zn-dependent exopeptidases"/>
    <property type="match status" value="1"/>
</dbReference>
<dbReference type="InterPro" id="IPR002933">
    <property type="entry name" value="Peptidase_M20"/>
</dbReference>
<dbReference type="PANTHER" id="PTHR11014:SF63">
    <property type="entry name" value="METALLOPEPTIDASE, PUTATIVE (AFU_ORTHOLOGUE AFUA_6G09600)-RELATED"/>
    <property type="match status" value="1"/>
</dbReference>
<dbReference type="Gene3D" id="3.40.630.10">
    <property type="entry name" value="Zn peptidases"/>
    <property type="match status" value="1"/>
</dbReference>
<dbReference type="PANTHER" id="PTHR11014">
    <property type="entry name" value="PEPTIDASE M20 FAMILY MEMBER"/>
    <property type="match status" value="1"/>
</dbReference>
<dbReference type="Pfam" id="PF07687">
    <property type="entry name" value="M20_dimer"/>
    <property type="match status" value="1"/>
</dbReference>
<proteinExistence type="predicted"/>
<comment type="cofactor">
    <cofactor evidence="2">
        <name>Mn(2+)</name>
        <dbReference type="ChEBI" id="CHEBI:29035"/>
    </cofactor>
    <text evidence="2">The Mn(2+) ion enhances activity.</text>
</comment>
<dbReference type="GO" id="GO:0050118">
    <property type="term" value="F:N-acetyldiaminopimelate deacetylase activity"/>
    <property type="evidence" value="ECO:0007669"/>
    <property type="project" value="UniProtKB-ARBA"/>
</dbReference>
<dbReference type="STRING" id="445709.ABW99_17030"/>
<dbReference type="AlphaFoldDB" id="A0A0G3EY26"/>
<dbReference type="PATRIC" id="fig|445709.3.peg.3599"/>
<evidence type="ECO:0000259" key="3">
    <source>
        <dbReference type="Pfam" id="PF07687"/>
    </source>
</evidence>
<feature type="binding site" evidence="2">
    <location>
        <position position="368"/>
    </location>
    <ligand>
        <name>Mn(2+)</name>
        <dbReference type="ChEBI" id="CHEBI:29035"/>
        <label>2</label>
    </ligand>
</feature>
<dbReference type="Pfam" id="PF01546">
    <property type="entry name" value="Peptidase_M20"/>
    <property type="match status" value="1"/>
</dbReference>
<feature type="domain" description="Peptidase M20 dimerisation" evidence="3">
    <location>
        <begin position="196"/>
        <end position="291"/>
    </location>
</feature>
<dbReference type="PIRSF" id="PIRSF005962">
    <property type="entry name" value="Pept_M20D_amidohydro"/>
    <property type="match status" value="1"/>
</dbReference>
<protein>
    <submittedName>
        <fullName evidence="4">Amidohydrolase</fullName>
    </submittedName>
</protein>
<dbReference type="InterPro" id="IPR036264">
    <property type="entry name" value="Bact_exopeptidase_dim_dom"/>
</dbReference>
<name>A0A0G3EY26_9BURK</name>
<dbReference type="SUPFAM" id="SSF55031">
    <property type="entry name" value="Bacterial exopeptidase dimerisation domain"/>
    <property type="match status" value="1"/>
</dbReference>
<dbReference type="KEGG" id="ptx:ABW99_17030"/>
<dbReference type="RefSeq" id="WP_047215572.1">
    <property type="nucleotide sequence ID" value="NZ_CP011568.3"/>
</dbReference>
<keyword evidence="1 4" id="KW-0378">Hydrolase</keyword>
<evidence type="ECO:0000313" key="4">
    <source>
        <dbReference type="EMBL" id="AKJ69661.1"/>
    </source>
</evidence>
<keyword evidence="5" id="KW-1185">Reference proteome</keyword>
<dbReference type="CDD" id="cd05666">
    <property type="entry name" value="M20_Acy1-like"/>
    <property type="match status" value="1"/>
</dbReference>
<sequence>MDAKKSFCEVNDLTDAAEALRAIRHQIHRHPELAYEEVETGALVAQKLREWGYEVTTGVGKTGVVGTLKAGDGKRSIGIRADMDALPIVEETGLPYASQHPGKMHACGHDGHTTMLLGAAQYLANTRRFSGTVHLYFQPAEEHGVNSGARAMIEDGLFERFPCDAVFGMHNHPGMPPGTFLFRDGPFMSAGDKVFITIKGVGGHAARPHLTVDPVVAAASVVMALQTVVARNIDPTEPAVVTVGVLQAGTANNVISNSAKLELSVRSFSPAVREKLRQRITELVHDQAKSYGASAEIEYIMGYPVVVNSERETEFAIQVAQELVGPDKVVPHTGLLMGSEDFAYMLQQRPGCFLRLGNGEGEDGCMVHNPGYDFNDKNLPIGAAYWARLVERFLEP</sequence>
<dbReference type="FunFam" id="3.30.70.360:FF:000001">
    <property type="entry name" value="N-acetyldiaminopimelate deacetylase"/>
    <property type="match status" value="1"/>
</dbReference>
<accession>A0A0G3EY26</accession>